<feature type="region of interest" description="Disordered" evidence="1">
    <location>
        <begin position="231"/>
        <end position="300"/>
    </location>
</feature>
<organism evidence="2 3">
    <name type="scientific">Spizellomyces punctatus (strain DAOM BR117)</name>
    <dbReference type="NCBI Taxonomy" id="645134"/>
    <lineage>
        <taxon>Eukaryota</taxon>
        <taxon>Fungi</taxon>
        <taxon>Fungi incertae sedis</taxon>
        <taxon>Chytridiomycota</taxon>
        <taxon>Chytridiomycota incertae sedis</taxon>
        <taxon>Chytridiomycetes</taxon>
        <taxon>Spizellomycetales</taxon>
        <taxon>Spizellomycetaceae</taxon>
        <taxon>Spizellomyces</taxon>
    </lineage>
</organism>
<feature type="compositionally biased region" description="Polar residues" evidence="1">
    <location>
        <begin position="38"/>
        <end position="49"/>
    </location>
</feature>
<keyword evidence="3" id="KW-1185">Reference proteome</keyword>
<dbReference type="Proteomes" id="UP000053201">
    <property type="component" value="Unassembled WGS sequence"/>
</dbReference>
<name>A0A0L0HI89_SPIPD</name>
<dbReference type="VEuPathDB" id="FungiDB:SPPG_04243"/>
<evidence type="ECO:0000313" key="2">
    <source>
        <dbReference type="EMBL" id="KND01151.1"/>
    </source>
</evidence>
<sequence length="347" mass="37386">MSLSRHTSSSSTDSGGRLKLAAIRRTRSAFVRAPPTGSAEQNAEATVQQNGGGEGIDTRPEEMILRGKFMTPVAPEVTLHTRGSDLCKRPATAAPLSGTENLTYGRKWDKSGKLGRASFVVAAAAAESFSTADPGSRRRSGPGAEQDDEPAAFSEAIRSSMISMRSGGGPTDTFFDDISGWGEGTDEERVAMTLGGSTYNYLTCENDAQSRDADDTSTDIVRRIRRLRFRKKSSRGSDAQKTVRSAKAAKLRCSGEDDDADGIVEDEDTSDANVLEQQGSSLEGERLAESTTKEEPTDLAFKSTASSYLHNQRGHRFTPPSPAVRTFYISTCIPKYGPPPQETLVIR</sequence>
<feature type="compositionally biased region" description="Basic and acidic residues" evidence="1">
    <location>
        <begin position="283"/>
        <end position="296"/>
    </location>
</feature>
<dbReference type="InParanoid" id="A0A0L0HI89"/>
<feature type="region of interest" description="Disordered" evidence="1">
    <location>
        <begin position="31"/>
        <end position="56"/>
    </location>
</feature>
<feature type="region of interest" description="Disordered" evidence="1">
    <location>
        <begin position="127"/>
        <end position="151"/>
    </location>
</feature>
<dbReference type="EMBL" id="KQ257455">
    <property type="protein sequence ID" value="KND01151.1"/>
    <property type="molecule type" value="Genomic_DNA"/>
</dbReference>
<gene>
    <name evidence="2" type="ORF">SPPG_04243</name>
</gene>
<evidence type="ECO:0000313" key="3">
    <source>
        <dbReference type="Proteomes" id="UP000053201"/>
    </source>
</evidence>
<accession>A0A0L0HI89</accession>
<dbReference type="OrthoDB" id="2130575at2759"/>
<protein>
    <submittedName>
        <fullName evidence="2">Uncharacterized protein</fullName>
    </submittedName>
</protein>
<proteinExistence type="predicted"/>
<evidence type="ECO:0000256" key="1">
    <source>
        <dbReference type="SAM" id="MobiDB-lite"/>
    </source>
</evidence>
<reference evidence="2 3" key="1">
    <citation type="submission" date="2009-08" db="EMBL/GenBank/DDBJ databases">
        <title>The Genome Sequence of Spizellomyces punctatus strain DAOM BR117.</title>
        <authorList>
            <consortium name="The Broad Institute Genome Sequencing Platform"/>
            <person name="Russ C."/>
            <person name="Cuomo C."/>
            <person name="Shea T."/>
            <person name="Young S.K."/>
            <person name="Zeng Q."/>
            <person name="Koehrsen M."/>
            <person name="Haas B."/>
            <person name="Borodovsky M."/>
            <person name="Guigo R."/>
            <person name="Alvarado L."/>
            <person name="Berlin A."/>
            <person name="Bochicchio J."/>
            <person name="Borenstein D."/>
            <person name="Chapman S."/>
            <person name="Chen Z."/>
            <person name="Engels R."/>
            <person name="Freedman E."/>
            <person name="Gellesch M."/>
            <person name="Goldberg J."/>
            <person name="Griggs A."/>
            <person name="Gujja S."/>
            <person name="Heiman D."/>
            <person name="Hepburn T."/>
            <person name="Howarth C."/>
            <person name="Jen D."/>
            <person name="Larson L."/>
            <person name="Lewis B."/>
            <person name="Mehta T."/>
            <person name="Park D."/>
            <person name="Pearson M."/>
            <person name="Roberts A."/>
            <person name="Saif S."/>
            <person name="Shenoy N."/>
            <person name="Sisk P."/>
            <person name="Stolte C."/>
            <person name="Sykes S."/>
            <person name="Thomson T."/>
            <person name="Walk T."/>
            <person name="White J."/>
            <person name="Yandava C."/>
            <person name="Burger G."/>
            <person name="Gray M.W."/>
            <person name="Holland P.W.H."/>
            <person name="King N."/>
            <person name="Lang F.B.F."/>
            <person name="Roger A.J."/>
            <person name="Ruiz-Trillo I."/>
            <person name="Lander E."/>
            <person name="Nusbaum C."/>
        </authorList>
    </citation>
    <scope>NUCLEOTIDE SEQUENCE [LARGE SCALE GENOMIC DNA]</scope>
    <source>
        <strain evidence="2 3">DAOM BR117</strain>
    </source>
</reference>
<feature type="compositionally biased region" description="Polar residues" evidence="1">
    <location>
        <begin position="271"/>
        <end position="281"/>
    </location>
</feature>
<dbReference type="RefSeq" id="XP_016609190.1">
    <property type="nucleotide sequence ID" value="XM_016752484.1"/>
</dbReference>
<dbReference type="AlphaFoldDB" id="A0A0L0HI89"/>
<feature type="compositionally biased region" description="Acidic residues" evidence="1">
    <location>
        <begin position="256"/>
        <end position="270"/>
    </location>
</feature>
<dbReference type="GeneID" id="27687702"/>